<comment type="caution">
    <text evidence="9">Lacks conserved residue(s) required for the propagation of feature annotation.</text>
</comment>
<accession>A0A7C3LQU6</accession>
<dbReference type="SUPFAM" id="SSF51391">
    <property type="entry name" value="Thiamin phosphate synthase"/>
    <property type="match status" value="1"/>
</dbReference>
<evidence type="ECO:0000256" key="10">
    <source>
        <dbReference type="RuleBase" id="RU003826"/>
    </source>
</evidence>
<dbReference type="GO" id="GO:0004789">
    <property type="term" value="F:thiamine-phosphate diphosphorylase activity"/>
    <property type="evidence" value="ECO:0007669"/>
    <property type="project" value="UniProtKB-UniRule"/>
</dbReference>
<evidence type="ECO:0000256" key="3">
    <source>
        <dbReference type="ARBA" id="ARBA00022723"/>
    </source>
</evidence>
<dbReference type="GO" id="GO:0000287">
    <property type="term" value="F:magnesium ion binding"/>
    <property type="evidence" value="ECO:0007669"/>
    <property type="project" value="UniProtKB-UniRule"/>
</dbReference>
<dbReference type="HAMAP" id="MF_00097">
    <property type="entry name" value="TMP_synthase"/>
    <property type="match status" value="1"/>
</dbReference>
<gene>
    <name evidence="9 13" type="primary">thiE</name>
    <name evidence="13" type="ORF">ENX03_00715</name>
</gene>
<dbReference type="GO" id="GO:0009229">
    <property type="term" value="P:thiamine diphosphate biosynthetic process"/>
    <property type="evidence" value="ECO:0007669"/>
    <property type="project" value="UniProtKB-UniRule"/>
</dbReference>
<evidence type="ECO:0000256" key="4">
    <source>
        <dbReference type="ARBA" id="ARBA00022842"/>
    </source>
</evidence>
<evidence type="ECO:0000256" key="2">
    <source>
        <dbReference type="ARBA" id="ARBA00022679"/>
    </source>
</evidence>
<keyword evidence="3 9" id="KW-0479">Metal-binding</keyword>
<evidence type="ECO:0000256" key="7">
    <source>
        <dbReference type="ARBA" id="ARBA00047851"/>
    </source>
</evidence>
<comment type="similarity">
    <text evidence="9 10">Belongs to the thiamine-phosphate synthase family.</text>
</comment>
<dbReference type="CDD" id="cd00564">
    <property type="entry name" value="TMP_TenI"/>
    <property type="match status" value="1"/>
</dbReference>
<keyword evidence="4 9" id="KW-0460">Magnesium</keyword>
<evidence type="ECO:0000313" key="13">
    <source>
        <dbReference type="EMBL" id="HFT92465.1"/>
    </source>
</evidence>
<evidence type="ECO:0000259" key="12">
    <source>
        <dbReference type="Pfam" id="PF02581"/>
    </source>
</evidence>
<proteinExistence type="inferred from homology"/>
<protein>
    <recommendedName>
        <fullName evidence="9">Thiamine-phosphate synthase</fullName>
        <shortName evidence="9">TP synthase</shortName>
        <shortName evidence="9">TPS</shortName>
        <ecNumber evidence="9">2.5.1.3</ecNumber>
    </recommendedName>
    <alternativeName>
        <fullName evidence="9">Thiamine-phosphate pyrophosphorylase</fullName>
        <shortName evidence="9">TMP pyrophosphorylase</shortName>
        <shortName evidence="9">TMP-PPase</shortName>
    </alternativeName>
</protein>
<dbReference type="InterPro" id="IPR036206">
    <property type="entry name" value="ThiamineP_synth_sf"/>
</dbReference>
<evidence type="ECO:0000256" key="9">
    <source>
        <dbReference type="HAMAP-Rule" id="MF_00097"/>
    </source>
</evidence>
<organism evidence="13">
    <name type="scientific">Leptospirillum ferriphilum</name>
    <dbReference type="NCBI Taxonomy" id="178606"/>
    <lineage>
        <taxon>Bacteria</taxon>
        <taxon>Pseudomonadati</taxon>
        <taxon>Nitrospirota</taxon>
        <taxon>Nitrospiria</taxon>
        <taxon>Nitrospirales</taxon>
        <taxon>Nitrospiraceae</taxon>
        <taxon>Leptospirillum</taxon>
    </lineage>
</organism>
<comment type="caution">
    <text evidence="13">The sequence shown here is derived from an EMBL/GenBank/DDBJ whole genome shotgun (WGS) entry which is preliminary data.</text>
</comment>
<dbReference type="AlphaFoldDB" id="A0A7C3LQU6"/>
<feature type="binding site" evidence="9">
    <location>
        <position position="112"/>
    </location>
    <ligand>
        <name>4-amino-2-methyl-5-(diphosphooxymethyl)pyrimidine</name>
        <dbReference type="ChEBI" id="CHEBI:57841"/>
    </ligand>
</feature>
<feature type="binding site" evidence="9">
    <location>
        <begin position="138"/>
        <end position="140"/>
    </location>
    <ligand>
        <name>2-[(2R,5Z)-2-carboxy-4-methylthiazol-5(2H)-ylidene]ethyl phosphate</name>
        <dbReference type="ChEBI" id="CHEBI:62899"/>
    </ligand>
</feature>
<dbReference type="EC" id="2.5.1.3" evidence="9"/>
<reference evidence="13" key="1">
    <citation type="journal article" date="2020" name="mSystems">
        <title>Genome- and Community-Level Interaction Insights into Carbon Utilization and Element Cycling Functions of Hydrothermarchaeota in Hydrothermal Sediment.</title>
        <authorList>
            <person name="Zhou Z."/>
            <person name="Liu Y."/>
            <person name="Xu W."/>
            <person name="Pan J."/>
            <person name="Luo Z.H."/>
            <person name="Li M."/>
        </authorList>
    </citation>
    <scope>NUCLEOTIDE SEQUENCE [LARGE SCALE GENOMIC DNA]</scope>
    <source>
        <strain evidence="13">SpSt-902</strain>
    </source>
</reference>
<dbReference type="Pfam" id="PF02581">
    <property type="entry name" value="TMP-TENI"/>
    <property type="match status" value="1"/>
</dbReference>
<dbReference type="Gene3D" id="3.20.20.70">
    <property type="entry name" value="Aldolase class I"/>
    <property type="match status" value="1"/>
</dbReference>
<evidence type="ECO:0000256" key="8">
    <source>
        <dbReference type="ARBA" id="ARBA00047883"/>
    </source>
</evidence>
<dbReference type="UniPathway" id="UPA00060">
    <property type="reaction ID" value="UER00141"/>
</dbReference>
<feature type="binding site" evidence="9">
    <location>
        <position position="71"/>
    </location>
    <ligand>
        <name>4-amino-2-methyl-5-(diphosphooxymethyl)pyrimidine</name>
        <dbReference type="ChEBI" id="CHEBI:57841"/>
    </ligand>
</feature>
<feature type="binding site" evidence="9">
    <location>
        <position position="169"/>
    </location>
    <ligand>
        <name>2-[(2R,5Z)-2-carboxy-4-methylthiazol-5(2H)-ylidene]ethyl phosphate</name>
        <dbReference type="ChEBI" id="CHEBI:62899"/>
    </ligand>
</feature>
<dbReference type="InterPro" id="IPR022998">
    <property type="entry name" value="ThiamineP_synth_TenI"/>
</dbReference>
<dbReference type="PANTHER" id="PTHR20857:SF15">
    <property type="entry name" value="THIAMINE-PHOSPHATE SYNTHASE"/>
    <property type="match status" value="1"/>
</dbReference>
<keyword evidence="5 9" id="KW-0784">Thiamine biosynthesis</keyword>
<dbReference type="InterPro" id="IPR034291">
    <property type="entry name" value="TMP_synthase"/>
</dbReference>
<name>A0A7C3LQU6_9BACT</name>
<dbReference type="GO" id="GO:0009228">
    <property type="term" value="P:thiamine biosynthetic process"/>
    <property type="evidence" value="ECO:0007669"/>
    <property type="project" value="UniProtKB-KW"/>
</dbReference>
<dbReference type="EMBL" id="DTMM01000010">
    <property type="protein sequence ID" value="HFT92465.1"/>
    <property type="molecule type" value="Genomic_DNA"/>
</dbReference>
<comment type="function">
    <text evidence="9">Condenses 4-methyl-5-(beta-hydroxyethyl)thiazole monophosphate (THZ-P) and 2-methyl-4-amino-5-hydroxymethyl pyrimidine pyrophosphate (HMP-PP) to form thiamine monophosphate (TMP).</text>
</comment>
<comment type="cofactor">
    <cofactor evidence="9">
        <name>Mg(2+)</name>
        <dbReference type="ChEBI" id="CHEBI:18420"/>
    </cofactor>
    <text evidence="9">Binds 1 Mg(2+) ion per subunit.</text>
</comment>
<feature type="domain" description="Thiamine phosphate synthase/TenI" evidence="12">
    <location>
        <begin position="15"/>
        <end position="192"/>
    </location>
</feature>
<evidence type="ECO:0000256" key="11">
    <source>
        <dbReference type="RuleBase" id="RU004253"/>
    </source>
</evidence>
<dbReference type="InterPro" id="IPR013785">
    <property type="entry name" value="Aldolase_TIM"/>
</dbReference>
<comment type="catalytic activity">
    <reaction evidence="8 9 10">
        <text>2-[(2R,5Z)-2-carboxy-4-methylthiazol-5(2H)-ylidene]ethyl phosphate + 4-amino-2-methyl-5-(diphosphooxymethyl)pyrimidine + 2 H(+) = thiamine phosphate + CO2 + diphosphate</text>
        <dbReference type="Rhea" id="RHEA:47844"/>
        <dbReference type="ChEBI" id="CHEBI:15378"/>
        <dbReference type="ChEBI" id="CHEBI:16526"/>
        <dbReference type="ChEBI" id="CHEBI:33019"/>
        <dbReference type="ChEBI" id="CHEBI:37575"/>
        <dbReference type="ChEBI" id="CHEBI:57841"/>
        <dbReference type="ChEBI" id="CHEBI:62899"/>
        <dbReference type="EC" id="2.5.1.3"/>
    </reaction>
</comment>
<dbReference type="NCBIfam" id="TIGR00693">
    <property type="entry name" value="thiE"/>
    <property type="match status" value="1"/>
</dbReference>
<feature type="binding site" evidence="9">
    <location>
        <position position="91"/>
    </location>
    <ligand>
        <name>Mg(2+)</name>
        <dbReference type="ChEBI" id="CHEBI:18420"/>
    </ligand>
</feature>
<comment type="catalytic activity">
    <reaction evidence="7 9 10">
        <text>2-(2-carboxy-4-methylthiazol-5-yl)ethyl phosphate + 4-amino-2-methyl-5-(diphosphooxymethyl)pyrimidine + 2 H(+) = thiamine phosphate + CO2 + diphosphate</text>
        <dbReference type="Rhea" id="RHEA:47848"/>
        <dbReference type="ChEBI" id="CHEBI:15378"/>
        <dbReference type="ChEBI" id="CHEBI:16526"/>
        <dbReference type="ChEBI" id="CHEBI:33019"/>
        <dbReference type="ChEBI" id="CHEBI:37575"/>
        <dbReference type="ChEBI" id="CHEBI:57841"/>
        <dbReference type="ChEBI" id="CHEBI:62890"/>
        <dbReference type="EC" id="2.5.1.3"/>
    </reaction>
</comment>
<sequence length="209" mass="23269">MKRGFPPLIYLAGTQDFPSPEAFLAHVERLCRGGLPWFQYREKRLSDRRRFEMAERLRRLTENTGTLFTINDRIDIALLTGADGVHLGQDDLPSVRGFTRLFPSEKFHLGISTHNPYEIKRALLLEPDYLGVGPIFSSQTKGTDVHPRGTEGIRESRDLTSLPLVAIGGITPGHAKELYQAGCHSLAVSHALTHAQDPLSVLKAFLDPS</sequence>
<feature type="binding site" evidence="9">
    <location>
        <position position="72"/>
    </location>
    <ligand>
        <name>Mg(2+)</name>
        <dbReference type="ChEBI" id="CHEBI:18420"/>
    </ligand>
</feature>
<dbReference type="GO" id="GO:0005737">
    <property type="term" value="C:cytoplasm"/>
    <property type="evidence" value="ECO:0007669"/>
    <property type="project" value="TreeGrafter"/>
</dbReference>
<comment type="catalytic activity">
    <reaction evidence="6 9 10">
        <text>4-methyl-5-(2-phosphooxyethyl)-thiazole + 4-amino-2-methyl-5-(diphosphooxymethyl)pyrimidine + H(+) = thiamine phosphate + diphosphate</text>
        <dbReference type="Rhea" id="RHEA:22328"/>
        <dbReference type="ChEBI" id="CHEBI:15378"/>
        <dbReference type="ChEBI" id="CHEBI:33019"/>
        <dbReference type="ChEBI" id="CHEBI:37575"/>
        <dbReference type="ChEBI" id="CHEBI:57841"/>
        <dbReference type="ChEBI" id="CHEBI:58296"/>
        <dbReference type="EC" id="2.5.1.3"/>
    </reaction>
</comment>
<feature type="binding site" evidence="9">
    <location>
        <position position="141"/>
    </location>
    <ligand>
        <name>4-amino-2-methyl-5-(diphosphooxymethyl)pyrimidine</name>
        <dbReference type="ChEBI" id="CHEBI:57841"/>
    </ligand>
</feature>
<comment type="pathway">
    <text evidence="1 9 11">Cofactor biosynthesis; thiamine diphosphate biosynthesis; thiamine phosphate from 4-amino-2-methyl-5-diphosphomethylpyrimidine and 4-methyl-5-(2-phosphoethyl)-thiazole: step 1/1.</text>
</comment>
<feature type="binding site" evidence="9">
    <location>
        <begin position="39"/>
        <end position="43"/>
    </location>
    <ligand>
        <name>4-amino-2-methyl-5-(diphosphooxymethyl)pyrimidine</name>
        <dbReference type="ChEBI" id="CHEBI:57841"/>
    </ligand>
</feature>
<keyword evidence="2 9" id="KW-0808">Transferase</keyword>
<dbReference type="PANTHER" id="PTHR20857">
    <property type="entry name" value="THIAMINE-PHOSPHATE PYROPHOSPHORYLASE"/>
    <property type="match status" value="1"/>
</dbReference>
<evidence type="ECO:0000256" key="1">
    <source>
        <dbReference type="ARBA" id="ARBA00005165"/>
    </source>
</evidence>
<evidence type="ECO:0000256" key="5">
    <source>
        <dbReference type="ARBA" id="ARBA00022977"/>
    </source>
</evidence>
<evidence type="ECO:0000256" key="6">
    <source>
        <dbReference type="ARBA" id="ARBA00047334"/>
    </source>
</evidence>